<organism evidence="10">
    <name type="scientific">uncultured Rubrobacteraceae bacterium</name>
    <dbReference type="NCBI Taxonomy" id="349277"/>
    <lineage>
        <taxon>Bacteria</taxon>
        <taxon>Bacillati</taxon>
        <taxon>Actinomycetota</taxon>
        <taxon>Rubrobacteria</taxon>
        <taxon>Rubrobacterales</taxon>
        <taxon>Rubrobacteraceae</taxon>
        <taxon>environmental samples</taxon>
    </lineage>
</organism>
<evidence type="ECO:0000259" key="9">
    <source>
        <dbReference type="PROSITE" id="PS50928"/>
    </source>
</evidence>
<dbReference type="NCBIfam" id="TIGR01726">
    <property type="entry name" value="HEQRo_perm_3TM"/>
    <property type="match status" value="1"/>
</dbReference>
<name>A0A6J4PH24_9ACTN</name>
<evidence type="ECO:0000256" key="4">
    <source>
        <dbReference type="ARBA" id="ARBA00022692"/>
    </source>
</evidence>
<dbReference type="Gene3D" id="1.10.3720.10">
    <property type="entry name" value="MetI-like"/>
    <property type="match status" value="1"/>
</dbReference>
<dbReference type="PANTHER" id="PTHR30614:SF0">
    <property type="entry name" value="L-CYSTINE TRANSPORT SYSTEM PERMEASE PROTEIN TCYL"/>
    <property type="match status" value="1"/>
</dbReference>
<feature type="transmembrane region" description="Helical" evidence="8">
    <location>
        <begin position="25"/>
        <end position="46"/>
    </location>
</feature>
<dbReference type="SUPFAM" id="SSF161098">
    <property type="entry name" value="MetI-like"/>
    <property type="match status" value="1"/>
</dbReference>
<evidence type="ECO:0000256" key="3">
    <source>
        <dbReference type="ARBA" id="ARBA00022475"/>
    </source>
</evidence>
<dbReference type="InterPro" id="IPR000515">
    <property type="entry name" value="MetI-like"/>
</dbReference>
<protein>
    <submittedName>
        <fullName evidence="10">ABC transporter, permease protein (Cluster 3, basic aa/glutamine/opines)</fullName>
    </submittedName>
</protein>
<comment type="subcellular location">
    <subcellularLocation>
        <location evidence="1 8">Cell membrane</location>
        <topology evidence="1 8">Multi-pass membrane protein</topology>
    </subcellularLocation>
</comment>
<keyword evidence="7 8" id="KW-0472">Membrane</keyword>
<dbReference type="GO" id="GO:0043190">
    <property type="term" value="C:ATP-binding cassette (ABC) transporter complex"/>
    <property type="evidence" value="ECO:0007669"/>
    <property type="project" value="InterPro"/>
</dbReference>
<dbReference type="InterPro" id="IPR010065">
    <property type="entry name" value="AA_ABC_transptr_permease_3TM"/>
</dbReference>
<feature type="transmembrane region" description="Helical" evidence="8">
    <location>
        <begin position="252"/>
        <end position="273"/>
    </location>
</feature>
<keyword evidence="4 8" id="KW-0812">Transmembrane</keyword>
<evidence type="ECO:0000256" key="2">
    <source>
        <dbReference type="ARBA" id="ARBA00022448"/>
    </source>
</evidence>
<proteinExistence type="inferred from homology"/>
<dbReference type="GO" id="GO:0006865">
    <property type="term" value="P:amino acid transport"/>
    <property type="evidence" value="ECO:0007669"/>
    <property type="project" value="UniProtKB-KW"/>
</dbReference>
<keyword evidence="3" id="KW-1003">Cell membrane</keyword>
<keyword evidence="6 8" id="KW-1133">Transmembrane helix</keyword>
<sequence>MTKGGPAAPGPSASRGSRALGNRGVLVSSASTVLFFAAIAVVVVLAPGSGVVAERFFSPQNLWQSLVGSGSNPSVLGAFWLNVKIFAVSEVFILILALVIAVVRGIPGPAFFPFRFVAVAYTDLFRGVPLILVLYMIGFGVPGLGLGFVSYLPDVTYGVISLVLVYSAYVAEVYRAGIESVHESQNAAARSLGLTRWQALRFVVLPQAIRRVVPPLLNDFIGLQKDTALVSVLGSIEAARAAQIYSASEFNYASYVVAALLFVLITIPLARFTDRLIARDKRRREAGSMA</sequence>
<evidence type="ECO:0000313" key="10">
    <source>
        <dbReference type="EMBL" id="CAA9409887.1"/>
    </source>
</evidence>
<evidence type="ECO:0000256" key="7">
    <source>
        <dbReference type="ARBA" id="ARBA00023136"/>
    </source>
</evidence>
<evidence type="ECO:0000256" key="1">
    <source>
        <dbReference type="ARBA" id="ARBA00004651"/>
    </source>
</evidence>
<gene>
    <name evidence="10" type="ORF">AVDCRST_MAG82-730</name>
</gene>
<dbReference type="EMBL" id="CADCVA010000095">
    <property type="protein sequence ID" value="CAA9409887.1"/>
    <property type="molecule type" value="Genomic_DNA"/>
</dbReference>
<evidence type="ECO:0000256" key="8">
    <source>
        <dbReference type="RuleBase" id="RU363032"/>
    </source>
</evidence>
<dbReference type="InterPro" id="IPR035906">
    <property type="entry name" value="MetI-like_sf"/>
</dbReference>
<evidence type="ECO:0000256" key="5">
    <source>
        <dbReference type="ARBA" id="ARBA00022970"/>
    </source>
</evidence>
<evidence type="ECO:0000256" key="6">
    <source>
        <dbReference type="ARBA" id="ARBA00022989"/>
    </source>
</evidence>
<accession>A0A6J4PH24</accession>
<dbReference type="InterPro" id="IPR043429">
    <property type="entry name" value="ArtM/GltK/GlnP/TcyL/YhdX-like"/>
</dbReference>
<feature type="transmembrane region" description="Helical" evidence="8">
    <location>
        <begin position="124"/>
        <end position="149"/>
    </location>
</feature>
<reference evidence="10" key="1">
    <citation type="submission" date="2020-02" db="EMBL/GenBank/DDBJ databases">
        <authorList>
            <person name="Meier V. D."/>
        </authorList>
    </citation>
    <scope>NUCLEOTIDE SEQUENCE</scope>
    <source>
        <strain evidence="10">AVDCRST_MAG82</strain>
    </source>
</reference>
<dbReference type="PANTHER" id="PTHR30614">
    <property type="entry name" value="MEMBRANE COMPONENT OF AMINO ACID ABC TRANSPORTER"/>
    <property type="match status" value="1"/>
</dbReference>
<feature type="transmembrane region" description="Helical" evidence="8">
    <location>
        <begin position="79"/>
        <end position="103"/>
    </location>
</feature>
<dbReference type="GO" id="GO:0022857">
    <property type="term" value="F:transmembrane transporter activity"/>
    <property type="evidence" value="ECO:0007669"/>
    <property type="project" value="InterPro"/>
</dbReference>
<dbReference type="Pfam" id="PF00528">
    <property type="entry name" value="BPD_transp_1"/>
    <property type="match status" value="1"/>
</dbReference>
<feature type="transmembrane region" description="Helical" evidence="8">
    <location>
        <begin position="155"/>
        <end position="174"/>
    </location>
</feature>
<dbReference type="CDD" id="cd06261">
    <property type="entry name" value="TM_PBP2"/>
    <property type="match status" value="1"/>
</dbReference>
<dbReference type="PROSITE" id="PS50928">
    <property type="entry name" value="ABC_TM1"/>
    <property type="match status" value="1"/>
</dbReference>
<keyword evidence="5" id="KW-0029">Amino-acid transport</keyword>
<comment type="similarity">
    <text evidence="8">Belongs to the binding-protein-dependent transport system permease family.</text>
</comment>
<keyword evidence="2 8" id="KW-0813">Transport</keyword>
<dbReference type="AlphaFoldDB" id="A0A6J4PH24"/>
<feature type="domain" description="ABC transmembrane type-1" evidence="9">
    <location>
        <begin position="79"/>
        <end position="273"/>
    </location>
</feature>